<proteinExistence type="predicted"/>
<dbReference type="InterPro" id="IPR008589">
    <property type="entry name" value="MupG"/>
</dbReference>
<dbReference type="PANTHER" id="PTHR38435:SF1">
    <property type="entry name" value="DUF871 DOMAIN-CONTAINING PROTEIN"/>
    <property type="match status" value="1"/>
</dbReference>
<dbReference type="Gene3D" id="3.20.20.70">
    <property type="entry name" value="Aldolase class I"/>
    <property type="match status" value="1"/>
</dbReference>
<evidence type="ECO:0000313" key="3">
    <source>
        <dbReference type="EMBL" id="AHH07503.1"/>
    </source>
</evidence>
<sequence>MKEIGISIYPNISPKNKIIEYLEKSAFLGFNRVFTSLLYINNDNELNNFKEILDIANKHQIKPIVDVNPHVFKKLGIDMTDLRNCSKLDFFKKLGVWAIRLDTSFKGIEESLMTFNDSNLKIELNMSSINKHIDTIMYFKPNKTNLLGCHNFYPHKYTGLSREFFKEMTKIFKQNSIPTAAFVSSLVAEECARGLEKDGIPTLEEHRNKDIELQTKDLFKEGMDAVLISNCFPSDLELEKVARVNKYVLELKSSLNPKINSIEREIILNTLHFNRGDITPYRIRSTMSRTYYKDKNFVIHSPNEIKRGDILIDSSEYLGYSGELQIALKDTPNNGLINVVGRIHEEELYLLDKIEAWEKFKIVEV</sequence>
<dbReference type="SUPFAM" id="SSF51445">
    <property type="entry name" value="(Trans)glycosidases"/>
    <property type="match status" value="1"/>
</dbReference>
<name>W5SLE4_9SPIR</name>
<dbReference type="Gene3D" id="2.40.100.10">
    <property type="entry name" value="Cyclophilin-like"/>
    <property type="match status" value="1"/>
</dbReference>
<dbReference type="Pfam" id="PF19200">
    <property type="entry name" value="MupG_N"/>
    <property type="match status" value="1"/>
</dbReference>
<dbReference type="InterPro" id="IPR043797">
    <property type="entry name" value="MupG_N"/>
</dbReference>
<dbReference type="PANTHER" id="PTHR38435">
    <property type="match status" value="1"/>
</dbReference>
<dbReference type="InterPro" id="IPR029000">
    <property type="entry name" value="Cyclophilin-like_dom_sf"/>
</dbReference>
<dbReference type="HOGENOM" id="CLU_065324_1_0_12"/>
<dbReference type="SUPFAM" id="SSF50891">
    <property type="entry name" value="Cyclophilin-like"/>
    <property type="match status" value="1"/>
</dbReference>
<geneLocation type="plasmid" evidence="3">
    <name>unnamed</name>
</geneLocation>
<dbReference type="InterPro" id="IPR013785">
    <property type="entry name" value="Aldolase_TIM"/>
</dbReference>
<dbReference type="InterPro" id="IPR043894">
    <property type="entry name" value="MupG_C"/>
</dbReference>
<evidence type="ECO:0000259" key="2">
    <source>
        <dbReference type="Pfam" id="PF19200"/>
    </source>
</evidence>
<dbReference type="RefSeq" id="WP_025401420.1">
    <property type="nucleotide sequence ID" value="NZ_CP004318.1"/>
</dbReference>
<organism evidence="3">
    <name type="scientific">Borrelia crocidurae DOU</name>
    <dbReference type="NCBI Taxonomy" id="1293575"/>
    <lineage>
        <taxon>Bacteria</taxon>
        <taxon>Pseudomonadati</taxon>
        <taxon>Spirochaetota</taxon>
        <taxon>Spirochaetia</taxon>
        <taxon>Spirochaetales</taxon>
        <taxon>Borreliaceae</taxon>
        <taxon>Borrelia</taxon>
    </lineage>
</organism>
<reference evidence="3" key="1">
    <citation type="submission" date="2013-02" db="EMBL/GenBank/DDBJ databases">
        <title>Comparative genomics of Borrelia species.</title>
        <authorList>
            <person name="Schwan T.G."/>
            <person name="Raffel S.J."/>
            <person name="Porcella S.F."/>
        </authorList>
    </citation>
    <scope>NUCLEOTIDE SEQUENCE</scope>
    <source>
        <strain evidence="3">DOU</strain>
        <plasmid evidence="3">unnamed</plasmid>
    </source>
</reference>
<dbReference type="EMBL" id="CP004318">
    <property type="protein sequence ID" value="AHH07503.1"/>
    <property type="molecule type" value="Genomic_DNA"/>
</dbReference>
<evidence type="ECO:0000259" key="1">
    <source>
        <dbReference type="Pfam" id="PF05913"/>
    </source>
</evidence>
<dbReference type="AlphaFoldDB" id="W5SLE4"/>
<dbReference type="Pfam" id="PF05913">
    <property type="entry name" value="MupG_C"/>
    <property type="match status" value="1"/>
</dbReference>
<feature type="domain" description="6-phospho-N-acetylmuramidase C-terminal" evidence="1">
    <location>
        <begin position="250"/>
        <end position="362"/>
    </location>
</feature>
<protein>
    <submittedName>
        <fullName evidence="3">Outer surface protein</fullName>
    </submittedName>
</protein>
<keyword evidence="3" id="KW-0614">Plasmid</keyword>
<accession>W5SLE4</accession>
<feature type="domain" description="6-phospho-N-acetylmuramidase N-terminal" evidence="2">
    <location>
        <begin position="4"/>
        <end position="242"/>
    </location>
</feature>
<gene>
    <name evidence="3" type="ORF">BCD_1437</name>
</gene>
<dbReference type="InterPro" id="IPR017853">
    <property type="entry name" value="GH"/>
</dbReference>